<evidence type="ECO:0000256" key="1">
    <source>
        <dbReference type="SAM" id="Phobius"/>
    </source>
</evidence>
<evidence type="ECO:0000259" key="2">
    <source>
        <dbReference type="Pfam" id="PF06580"/>
    </source>
</evidence>
<keyword evidence="1" id="KW-0812">Transmembrane</keyword>
<evidence type="ECO:0000313" key="3">
    <source>
        <dbReference type="EMBL" id="GAA3977846.1"/>
    </source>
</evidence>
<keyword evidence="3" id="KW-0808">Transferase</keyword>
<comment type="caution">
    <text evidence="3">The sequence shown here is derived from an EMBL/GenBank/DDBJ whole genome shotgun (WGS) entry which is preliminary data.</text>
</comment>
<protein>
    <submittedName>
        <fullName evidence="3">Histidine kinase</fullName>
    </submittedName>
</protein>
<gene>
    <name evidence="3" type="ORF">GCM10022210_30840</name>
</gene>
<evidence type="ECO:0000313" key="4">
    <source>
        <dbReference type="Proteomes" id="UP001500742"/>
    </source>
</evidence>
<dbReference type="PANTHER" id="PTHR34220:SF7">
    <property type="entry name" value="SENSOR HISTIDINE KINASE YPDA"/>
    <property type="match status" value="1"/>
</dbReference>
<accession>A0ABP7Q816</accession>
<feature type="domain" description="Signal transduction histidine kinase internal region" evidence="2">
    <location>
        <begin position="168"/>
        <end position="247"/>
    </location>
</feature>
<dbReference type="Gene3D" id="3.30.565.10">
    <property type="entry name" value="Histidine kinase-like ATPase, C-terminal domain"/>
    <property type="match status" value="1"/>
</dbReference>
<dbReference type="InterPro" id="IPR050640">
    <property type="entry name" value="Bact_2-comp_sensor_kinase"/>
</dbReference>
<dbReference type="EMBL" id="BAAAZC010000022">
    <property type="protein sequence ID" value="GAA3977846.1"/>
    <property type="molecule type" value="Genomic_DNA"/>
</dbReference>
<proteinExistence type="predicted"/>
<keyword evidence="3" id="KW-0418">Kinase</keyword>
<feature type="transmembrane region" description="Helical" evidence="1">
    <location>
        <begin position="50"/>
        <end position="72"/>
    </location>
</feature>
<dbReference type="Proteomes" id="UP001500742">
    <property type="component" value="Unassembled WGS sequence"/>
</dbReference>
<dbReference type="PANTHER" id="PTHR34220">
    <property type="entry name" value="SENSOR HISTIDINE KINASE YPDA"/>
    <property type="match status" value="1"/>
</dbReference>
<organism evidence="3 4">
    <name type="scientific">Mucilaginibacter dorajii</name>
    <dbReference type="NCBI Taxonomy" id="692994"/>
    <lineage>
        <taxon>Bacteria</taxon>
        <taxon>Pseudomonadati</taxon>
        <taxon>Bacteroidota</taxon>
        <taxon>Sphingobacteriia</taxon>
        <taxon>Sphingobacteriales</taxon>
        <taxon>Sphingobacteriaceae</taxon>
        <taxon>Mucilaginibacter</taxon>
    </lineage>
</organism>
<reference evidence="4" key="1">
    <citation type="journal article" date="2019" name="Int. J. Syst. Evol. Microbiol.">
        <title>The Global Catalogue of Microorganisms (GCM) 10K type strain sequencing project: providing services to taxonomists for standard genome sequencing and annotation.</title>
        <authorList>
            <consortium name="The Broad Institute Genomics Platform"/>
            <consortium name="The Broad Institute Genome Sequencing Center for Infectious Disease"/>
            <person name="Wu L."/>
            <person name="Ma J."/>
        </authorList>
    </citation>
    <scope>NUCLEOTIDE SEQUENCE [LARGE SCALE GENOMIC DNA]</scope>
    <source>
        <strain evidence="4">JCM 16601</strain>
    </source>
</reference>
<dbReference type="InterPro" id="IPR010559">
    <property type="entry name" value="Sig_transdc_His_kin_internal"/>
</dbReference>
<feature type="transmembrane region" description="Helical" evidence="1">
    <location>
        <begin position="135"/>
        <end position="152"/>
    </location>
</feature>
<feature type="transmembrane region" description="Helical" evidence="1">
    <location>
        <begin position="21"/>
        <end position="38"/>
    </location>
</feature>
<dbReference type="GO" id="GO:0016301">
    <property type="term" value="F:kinase activity"/>
    <property type="evidence" value="ECO:0007669"/>
    <property type="project" value="UniProtKB-KW"/>
</dbReference>
<feature type="transmembrane region" description="Helical" evidence="1">
    <location>
        <begin position="79"/>
        <end position="102"/>
    </location>
</feature>
<dbReference type="InterPro" id="IPR036890">
    <property type="entry name" value="HATPase_C_sf"/>
</dbReference>
<sequence length="377" mass="43267">MESLMDKALGGIKIPRLWQHILFWIAVCLFITSMYSVQTNFMVSARNNLIFMPIQIAYYYTIAGWLMPGYLLPGRYFKFALGVLCIITLSVVITRIAGILFVTPYTIKMMHVTDGDYLLAAQRPFLEKFFDLQNMINAFKGTNLFIGFILAIKLAKMWYERREATLQSELSALKAQVHPHFLFNTLNNLYALSLSQSQKSPQVILNLSNILRYMLYECDTSEVSLSKEVVMLQQYVSLEKLRYDKRLDVTFNIYGDTEGKLIAPLLMLPLIENAFKHGVREQTDDAWVNISLYMMRDELKLKISNSKQIGKEGSIGKTGNIGLQNLKKRLALIYPATHHLKITDDKDIFLAVLDLKLNFEPQPAPQLTQHEATYSYS</sequence>
<dbReference type="RefSeq" id="WP_259097002.1">
    <property type="nucleotide sequence ID" value="NZ_BAAAZC010000022.1"/>
</dbReference>
<dbReference type="Pfam" id="PF06580">
    <property type="entry name" value="His_kinase"/>
    <property type="match status" value="1"/>
</dbReference>
<keyword evidence="4" id="KW-1185">Reference proteome</keyword>
<keyword evidence="1" id="KW-1133">Transmembrane helix</keyword>
<name>A0ABP7Q816_9SPHI</name>
<keyword evidence="1" id="KW-0472">Membrane</keyword>